<comment type="catalytic activity">
    <reaction evidence="1">
        <text>S-ubiquitinyl-[E2 ubiquitin-conjugating enzyme]-L-cysteine + [acceptor protein]-L-lysine = [E2 ubiquitin-conjugating enzyme]-L-cysteine + N(6)-ubiquitinyl-[acceptor protein]-L-lysine.</text>
        <dbReference type="EC" id="2.3.2.27"/>
    </reaction>
</comment>
<evidence type="ECO:0000256" key="11">
    <source>
        <dbReference type="ARBA" id="ARBA00022824"/>
    </source>
</evidence>
<keyword evidence="13 16" id="KW-1133">Transmembrane helix</keyword>
<keyword evidence="8" id="KW-0479">Metal-binding</keyword>
<feature type="transmembrane region" description="Helical" evidence="16">
    <location>
        <begin position="43"/>
        <end position="62"/>
    </location>
</feature>
<dbReference type="EC" id="2.3.2.27" evidence="5"/>
<keyword evidence="7 16" id="KW-0812">Transmembrane</keyword>
<keyword evidence="6" id="KW-0808">Transferase</keyword>
<dbReference type="Pfam" id="PF25563">
    <property type="entry name" value="TPR_SYVN1_N"/>
    <property type="match status" value="1"/>
</dbReference>
<feature type="transmembrane region" description="Helical" evidence="16">
    <location>
        <begin position="5"/>
        <end position="23"/>
    </location>
</feature>
<keyword evidence="11" id="KW-0256">Endoplasmic reticulum</keyword>
<feature type="domain" description="RING-type" evidence="17">
    <location>
        <begin position="275"/>
        <end position="313"/>
    </location>
</feature>
<dbReference type="PROSITE" id="PS50089">
    <property type="entry name" value="ZF_RING_2"/>
    <property type="match status" value="1"/>
</dbReference>
<evidence type="ECO:0000256" key="2">
    <source>
        <dbReference type="ARBA" id="ARBA00004477"/>
    </source>
</evidence>
<comment type="subcellular location">
    <subcellularLocation>
        <location evidence="2">Endoplasmic reticulum membrane</location>
        <topology evidence="2">Multi-pass membrane protein</topology>
    </subcellularLocation>
</comment>
<dbReference type="InterPro" id="IPR013083">
    <property type="entry name" value="Znf_RING/FYVE/PHD"/>
</dbReference>
<keyword evidence="14 16" id="KW-0472">Membrane</keyword>
<dbReference type="InterPro" id="IPR057992">
    <property type="entry name" value="TPR_SYVN1_N"/>
</dbReference>
<comment type="similarity">
    <text evidence="4">Belongs to the HRD1 family.</text>
</comment>
<evidence type="ECO:0000256" key="4">
    <source>
        <dbReference type="ARBA" id="ARBA00010089"/>
    </source>
</evidence>
<keyword evidence="19" id="KW-1185">Reference proteome</keyword>
<dbReference type="PANTHER" id="PTHR22763:SF184">
    <property type="entry name" value="E3 UBIQUITIN-PROTEIN LIGASE SYNOVIOLIN"/>
    <property type="match status" value="1"/>
</dbReference>
<dbReference type="Pfam" id="PF13639">
    <property type="entry name" value="zf-RING_2"/>
    <property type="match status" value="1"/>
</dbReference>
<evidence type="ECO:0000256" key="15">
    <source>
        <dbReference type="PROSITE-ProRule" id="PRU00175"/>
    </source>
</evidence>
<keyword evidence="12" id="KW-0862">Zinc</keyword>
<keyword evidence="10" id="KW-0833">Ubl conjugation pathway</keyword>
<dbReference type="InterPro" id="IPR050731">
    <property type="entry name" value="HRD1_E3_ubiq-ligases"/>
</dbReference>
<evidence type="ECO:0000259" key="17">
    <source>
        <dbReference type="PROSITE" id="PS50089"/>
    </source>
</evidence>
<dbReference type="Gene3D" id="3.30.40.10">
    <property type="entry name" value="Zinc/RING finger domain, C3HC4 (zinc finger)"/>
    <property type="match status" value="1"/>
</dbReference>
<dbReference type="InterPro" id="IPR058051">
    <property type="entry name" value="Znf_RING_synoviolin"/>
</dbReference>
<dbReference type="EMBL" id="SBIQ01000087">
    <property type="protein sequence ID" value="KAF7683429.1"/>
    <property type="molecule type" value="Genomic_DNA"/>
</dbReference>
<comment type="pathway">
    <text evidence="3">Protein modification; protein ubiquitination.</text>
</comment>
<sequence length="340" mass="38547">MNALLIYGLLQILILIMISYHEYVKEASFYALLIGTVQSNGLHLLHILSLIFIIYLSSKFIFKAVFGSFRRDELASINDHCFLFLTDTLLVITIFSDELSLKNLVIFSILVALKIASWLVRGRAEIEAGSQRSFEFMDLLNLFNILLCSCLFAGFLASSLARPNISILFAFEFAMVLLAALRNAVTSCIEALVIMDDQRTSALLLCEIGFSALRTACYLLFFVATSMFYRIPFNVFREIVTSIRGLTRKIANYRAYMQVSRTLDECTNVYNAGPCPICRDEMDVGKEIICGHVFHLSCLRSWVERQQVCPICRATLFDNPEEVNIGTETEDIRGIRVEPR</sequence>
<feature type="transmembrane region" description="Helical" evidence="16">
    <location>
        <begin position="163"/>
        <end position="181"/>
    </location>
</feature>
<evidence type="ECO:0000256" key="16">
    <source>
        <dbReference type="SAM" id="Phobius"/>
    </source>
</evidence>
<reference evidence="18 19" key="1">
    <citation type="submission" date="2019-01" db="EMBL/GenBank/DDBJ databases">
        <title>Genomes sequencing and comparative genomics of infectious freshwater microsporidia, Cucumispora dikerogammari and Thelohania contejeani.</title>
        <authorList>
            <person name="Cormier A."/>
            <person name="Giraud I."/>
            <person name="Wattier R."/>
            <person name="Teixeira M."/>
            <person name="Grandjean F."/>
            <person name="Rigaud T."/>
            <person name="Cordaux R."/>
        </authorList>
    </citation>
    <scope>NUCLEOTIDE SEQUENCE [LARGE SCALE GENOMIC DNA]</scope>
    <source>
        <strain evidence="18">T1</strain>
        <tissue evidence="18">Spores</tissue>
    </source>
</reference>
<protein>
    <recommendedName>
        <fullName evidence="5">RING-type E3 ubiquitin transferase</fullName>
        <ecNumber evidence="5">2.3.2.27</ecNumber>
    </recommendedName>
</protein>
<evidence type="ECO:0000256" key="10">
    <source>
        <dbReference type="ARBA" id="ARBA00022786"/>
    </source>
</evidence>
<dbReference type="CDD" id="cd16479">
    <property type="entry name" value="RING-H2_synoviolin"/>
    <property type="match status" value="1"/>
</dbReference>
<evidence type="ECO:0000256" key="5">
    <source>
        <dbReference type="ARBA" id="ARBA00012483"/>
    </source>
</evidence>
<comment type="caution">
    <text evidence="18">The sequence shown here is derived from an EMBL/GenBank/DDBJ whole genome shotgun (WGS) entry which is preliminary data.</text>
</comment>
<evidence type="ECO:0000256" key="13">
    <source>
        <dbReference type="ARBA" id="ARBA00022989"/>
    </source>
</evidence>
<organism evidence="18 19">
    <name type="scientific">Astathelohania contejeani</name>
    <dbReference type="NCBI Taxonomy" id="164912"/>
    <lineage>
        <taxon>Eukaryota</taxon>
        <taxon>Fungi</taxon>
        <taxon>Fungi incertae sedis</taxon>
        <taxon>Microsporidia</taxon>
        <taxon>Astathelohaniidae</taxon>
        <taxon>Astathelohania</taxon>
    </lineage>
</organism>
<feature type="transmembrane region" description="Helical" evidence="16">
    <location>
        <begin position="202"/>
        <end position="229"/>
    </location>
</feature>
<evidence type="ECO:0000256" key="9">
    <source>
        <dbReference type="ARBA" id="ARBA00022771"/>
    </source>
</evidence>
<evidence type="ECO:0000256" key="3">
    <source>
        <dbReference type="ARBA" id="ARBA00004906"/>
    </source>
</evidence>
<dbReference type="InterPro" id="IPR001841">
    <property type="entry name" value="Znf_RING"/>
</dbReference>
<evidence type="ECO:0000313" key="18">
    <source>
        <dbReference type="EMBL" id="KAF7683429.1"/>
    </source>
</evidence>
<dbReference type="SUPFAM" id="SSF57850">
    <property type="entry name" value="RING/U-box"/>
    <property type="match status" value="1"/>
</dbReference>
<dbReference type="SMART" id="SM00184">
    <property type="entry name" value="RING"/>
    <property type="match status" value="1"/>
</dbReference>
<evidence type="ECO:0000256" key="14">
    <source>
        <dbReference type="ARBA" id="ARBA00023136"/>
    </source>
</evidence>
<accession>A0ABQ7HZ13</accession>
<evidence type="ECO:0000256" key="6">
    <source>
        <dbReference type="ARBA" id="ARBA00022679"/>
    </source>
</evidence>
<dbReference type="PANTHER" id="PTHR22763">
    <property type="entry name" value="RING ZINC FINGER PROTEIN"/>
    <property type="match status" value="1"/>
</dbReference>
<proteinExistence type="inferred from homology"/>
<gene>
    <name evidence="18" type="primary">HRD1A</name>
    <name evidence="18" type="ORF">TCON_1362</name>
</gene>
<keyword evidence="9 15" id="KW-0863">Zinc-finger</keyword>
<evidence type="ECO:0000256" key="1">
    <source>
        <dbReference type="ARBA" id="ARBA00000900"/>
    </source>
</evidence>
<evidence type="ECO:0000256" key="7">
    <source>
        <dbReference type="ARBA" id="ARBA00022692"/>
    </source>
</evidence>
<dbReference type="Proteomes" id="UP001516464">
    <property type="component" value="Unassembled WGS sequence"/>
</dbReference>
<name>A0ABQ7HZ13_9MICR</name>
<feature type="transmembrane region" description="Helical" evidence="16">
    <location>
        <begin position="139"/>
        <end position="157"/>
    </location>
</feature>
<evidence type="ECO:0000256" key="12">
    <source>
        <dbReference type="ARBA" id="ARBA00022833"/>
    </source>
</evidence>
<evidence type="ECO:0000313" key="19">
    <source>
        <dbReference type="Proteomes" id="UP001516464"/>
    </source>
</evidence>
<evidence type="ECO:0000256" key="8">
    <source>
        <dbReference type="ARBA" id="ARBA00022723"/>
    </source>
</evidence>